<dbReference type="GO" id="GO:0043531">
    <property type="term" value="F:ADP binding"/>
    <property type="evidence" value="ECO:0007669"/>
    <property type="project" value="InterPro"/>
</dbReference>
<accession>A0AAV6LGH3</accession>
<evidence type="ECO:0000259" key="5">
    <source>
        <dbReference type="Pfam" id="PF00931"/>
    </source>
</evidence>
<dbReference type="Gene3D" id="3.80.10.10">
    <property type="entry name" value="Ribonuclease Inhibitor"/>
    <property type="match status" value="1"/>
</dbReference>
<organism evidence="7 8">
    <name type="scientific">Rhododendron griersonianum</name>
    <dbReference type="NCBI Taxonomy" id="479676"/>
    <lineage>
        <taxon>Eukaryota</taxon>
        <taxon>Viridiplantae</taxon>
        <taxon>Streptophyta</taxon>
        <taxon>Embryophyta</taxon>
        <taxon>Tracheophyta</taxon>
        <taxon>Spermatophyta</taxon>
        <taxon>Magnoliopsida</taxon>
        <taxon>eudicotyledons</taxon>
        <taxon>Gunneridae</taxon>
        <taxon>Pentapetalae</taxon>
        <taxon>asterids</taxon>
        <taxon>Ericales</taxon>
        <taxon>Ericaceae</taxon>
        <taxon>Ericoideae</taxon>
        <taxon>Rhodoreae</taxon>
        <taxon>Rhododendron</taxon>
    </lineage>
</organism>
<dbReference type="Pfam" id="PF18052">
    <property type="entry name" value="Rx_N"/>
    <property type="match status" value="1"/>
</dbReference>
<dbReference type="GO" id="GO:0098542">
    <property type="term" value="P:defense response to other organism"/>
    <property type="evidence" value="ECO:0007669"/>
    <property type="project" value="TreeGrafter"/>
</dbReference>
<dbReference type="InterPro" id="IPR044974">
    <property type="entry name" value="Disease_R_plants"/>
</dbReference>
<evidence type="ECO:0000256" key="4">
    <source>
        <dbReference type="ARBA" id="ARBA00022840"/>
    </source>
</evidence>
<evidence type="ECO:0000256" key="3">
    <source>
        <dbReference type="ARBA" id="ARBA00022821"/>
    </source>
</evidence>
<evidence type="ECO:0000313" key="8">
    <source>
        <dbReference type="Proteomes" id="UP000823749"/>
    </source>
</evidence>
<keyword evidence="4" id="KW-0067">ATP-binding</keyword>
<keyword evidence="2" id="KW-0547">Nucleotide-binding</keyword>
<gene>
    <name evidence="7" type="ORF">RHGRI_005871</name>
</gene>
<dbReference type="SUPFAM" id="SSF52540">
    <property type="entry name" value="P-loop containing nucleoside triphosphate hydrolases"/>
    <property type="match status" value="1"/>
</dbReference>
<evidence type="ECO:0008006" key="9">
    <source>
        <dbReference type="Google" id="ProtNLM"/>
    </source>
</evidence>
<dbReference type="Pfam" id="PF00931">
    <property type="entry name" value="NB-ARC"/>
    <property type="match status" value="1"/>
</dbReference>
<proteinExistence type="predicted"/>
<keyword evidence="3" id="KW-0611">Plant defense</keyword>
<dbReference type="Gene3D" id="1.20.5.4130">
    <property type="match status" value="1"/>
</dbReference>
<keyword evidence="1" id="KW-0677">Repeat</keyword>
<reference evidence="7" key="1">
    <citation type="submission" date="2020-08" db="EMBL/GenBank/DDBJ databases">
        <title>Plant Genome Project.</title>
        <authorList>
            <person name="Zhang R.-G."/>
        </authorList>
    </citation>
    <scope>NUCLEOTIDE SEQUENCE</scope>
    <source>
        <strain evidence="7">WSP0</strain>
        <tissue evidence="7">Leaf</tissue>
    </source>
</reference>
<name>A0AAV6LGH3_9ERIC</name>
<feature type="domain" description="NB-ARC" evidence="5">
    <location>
        <begin position="136"/>
        <end position="279"/>
    </location>
</feature>
<dbReference type="Gene3D" id="3.40.50.300">
    <property type="entry name" value="P-loop containing nucleotide triphosphate hydrolases"/>
    <property type="match status" value="1"/>
</dbReference>
<dbReference type="EMBL" id="JACTNZ010000002">
    <property type="protein sequence ID" value="KAG5563261.1"/>
    <property type="molecule type" value="Genomic_DNA"/>
</dbReference>
<dbReference type="PANTHER" id="PTHR23155">
    <property type="entry name" value="DISEASE RESISTANCE PROTEIN RP"/>
    <property type="match status" value="1"/>
</dbReference>
<evidence type="ECO:0000259" key="6">
    <source>
        <dbReference type="Pfam" id="PF18052"/>
    </source>
</evidence>
<dbReference type="PANTHER" id="PTHR23155:SF1185">
    <property type="entry name" value="DISEASE RESISTANCE RPP8-LIKE PROTEIN 3-RELATED"/>
    <property type="match status" value="1"/>
</dbReference>
<dbReference type="InterPro" id="IPR041118">
    <property type="entry name" value="Rx_N"/>
</dbReference>
<comment type="caution">
    <text evidence="7">The sequence shown here is derived from an EMBL/GenBank/DDBJ whole genome shotgun (WGS) entry which is preliminary data.</text>
</comment>
<dbReference type="InterPro" id="IPR002182">
    <property type="entry name" value="NB-ARC"/>
</dbReference>
<dbReference type="GO" id="GO:0005524">
    <property type="term" value="F:ATP binding"/>
    <property type="evidence" value="ECO:0007669"/>
    <property type="project" value="UniProtKB-KW"/>
</dbReference>
<sequence length="524" mass="59977">MQCFLKTAEAIREEGDEIMRNRVAEIRELSLDAEDVIATFAVKIALRRRGGIDQVFKRCFCIFNESVARHKVGLEIKAVNRKLASLRISLETYGGIQSKIALGESSTSVDLRRSFPSIVEEDVIGLDKEVDRVVNQRHFKCIAWAYVSQNSQNCKQREVWEEILIQLLPPESTIQKEEVEKMKLGKLVEELERVQSQNKCLVILDDIWEGNAWDTLSAGFPNVIATRNSKILTTSRKTEVTTRIQEVALHSDQQCFNLELRFLTKEESFELFHKKASRRMEEFKLSSEMMELGEVEEETLLDVGMSYLDEQRQRCMIQVGQLTGFSRRVKFYRLHDLVRDLCLLKAQEENFVKVVLIGEDSASAASSSSSSTTIRRLGVHCMANQTVDAFPPNLTHLNLHTSLPGLKEDPMPTLERLSNLRSLTVDGEWKEMVCSAGGFPQLIYLEPFCKHGLEEWRVERGAMSGLLHLSYRGASLKEIPDGLRFVTTLREFEIYWASQELKDRLREGGEDFSKIQHVHSMTIH</sequence>
<protein>
    <recommendedName>
        <fullName evidence="9">NB-ARC domain-containing protein</fullName>
    </recommendedName>
</protein>
<evidence type="ECO:0000313" key="7">
    <source>
        <dbReference type="EMBL" id="KAG5563261.1"/>
    </source>
</evidence>
<feature type="domain" description="Disease resistance N-terminal" evidence="6">
    <location>
        <begin position="1"/>
        <end position="49"/>
    </location>
</feature>
<dbReference type="InterPro" id="IPR027417">
    <property type="entry name" value="P-loop_NTPase"/>
</dbReference>
<dbReference type="Proteomes" id="UP000823749">
    <property type="component" value="Chromosome 2"/>
</dbReference>
<dbReference type="InterPro" id="IPR032675">
    <property type="entry name" value="LRR_dom_sf"/>
</dbReference>
<dbReference type="AlphaFoldDB" id="A0AAV6LGH3"/>
<dbReference type="InterPro" id="IPR038005">
    <property type="entry name" value="RX-like_CC"/>
</dbReference>
<evidence type="ECO:0000256" key="2">
    <source>
        <dbReference type="ARBA" id="ARBA00022741"/>
    </source>
</evidence>
<keyword evidence="8" id="KW-1185">Reference proteome</keyword>
<evidence type="ECO:0000256" key="1">
    <source>
        <dbReference type="ARBA" id="ARBA00022737"/>
    </source>
</evidence>
<dbReference type="CDD" id="cd14798">
    <property type="entry name" value="RX-CC_like"/>
    <property type="match status" value="1"/>
</dbReference>
<dbReference type="SUPFAM" id="SSF52058">
    <property type="entry name" value="L domain-like"/>
    <property type="match status" value="1"/>
</dbReference>